<dbReference type="Gene3D" id="1.20.1250.20">
    <property type="entry name" value="MFS general substrate transporter like domains"/>
    <property type="match status" value="2"/>
</dbReference>
<evidence type="ECO:0000313" key="8">
    <source>
        <dbReference type="EMBL" id="KAF2233092.1"/>
    </source>
</evidence>
<feature type="transmembrane region" description="Helical" evidence="6">
    <location>
        <begin position="339"/>
        <end position="360"/>
    </location>
</feature>
<dbReference type="InterPro" id="IPR036259">
    <property type="entry name" value="MFS_trans_sf"/>
</dbReference>
<keyword evidence="9" id="KW-1185">Reference proteome</keyword>
<dbReference type="Proteomes" id="UP000800092">
    <property type="component" value="Unassembled WGS sequence"/>
</dbReference>
<feature type="transmembrane region" description="Helical" evidence="6">
    <location>
        <begin position="192"/>
        <end position="214"/>
    </location>
</feature>
<sequence>MADSDRNEAAQNEDERTTPSKLGNRPECFKNTLQEVLFVLTATMAIAMGSFAQGSVTVVSSFIGADLNMTTAEITWMTSANSLAGGAFLLFFGRIADLFGRKTLFLGSLFLFAVFCLAAGFSKDAITLDVLNGVIGLMTASSIPPAQGMLGVIYEQPSKRKNYAFACFSAGNPLGFVFGTILSGIATDLFNWRASFFLLAIIYLAFTIIAIFTVPKDTTQKERISLEALYRFDVLGTILTIAGIGMFSAALSLGPTAPDGWKTSYVLVLLILGIVFMIAFVFWENYFEYPLVPLNIWRDRDFSLVIIILLLGFMSFPVSAFFASLYFQEVWHFSALETALHLLPMAISGILVNVFAGLVLHKISNQLLMYIGSAAYTISFLLMAVNRKSDFYWAFFFPALVLAVVGADLEFNVANMYVLSSLPPRQQSIAGGLFQTVTKLCMTLGYGVATALYNGTSKDLRQTGYYRDDPSWPYATVFWFATASSALSVALVPWLKIGTQGHGSNSEQGAPKDLTHANHAVGEGRSEESKAVPQNEKIVEKGIS</sequence>
<feature type="region of interest" description="Disordered" evidence="5">
    <location>
        <begin position="502"/>
        <end position="544"/>
    </location>
</feature>
<feature type="transmembrane region" description="Helical" evidence="6">
    <location>
        <begin position="432"/>
        <end position="452"/>
    </location>
</feature>
<dbReference type="GO" id="GO:0022857">
    <property type="term" value="F:transmembrane transporter activity"/>
    <property type="evidence" value="ECO:0007669"/>
    <property type="project" value="InterPro"/>
</dbReference>
<feature type="transmembrane region" description="Helical" evidence="6">
    <location>
        <begin position="163"/>
        <end position="186"/>
    </location>
</feature>
<feature type="transmembrane region" description="Helical" evidence="6">
    <location>
        <begin position="234"/>
        <end position="253"/>
    </location>
</feature>
<feature type="transmembrane region" description="Helical" evidence="6">
    <location>
        <begin position="134"/>
        <end position="154"/>
    </location>
</feature>
<feature type="transmembrane region" description="Helical" evidence="6">
    <location>
        <begin position="391"/>
        <end position="411"/>
    </location>
</feature>
<dbReference type="InterPro" id="IPR020846">
    <property type="entry name" value="MFS_dom"/>
</dbReference>
<dbReference type="GO" id="GO:0016020">
    <property type="term" value="C:membrane"/>
    <property type="evidence" value="ECO:0007669"/>
    <property type="project" value="UniProtKB-SubCell"/>
</dbReference>
<evidence type="ECO:0000256" key="6">
    <source>
        <dbReference type="SAM" id="Phobius"/>
    </source>
</evidence>
<protein>
    <recommendedName>
        <fullName evidence="7">Major facilitator superfamily (MFS) profile domain-containing protein</fullName>
    </recommendedName>
</protein>
<feature type="transmembrane region" description="Helical" evidence="6">
    <location>
        <begin position="304"/>
        <end position="327"/>
    </location>
</feature>
<dbReference type="InterPro" id="IPR011701">
    <property type="entry name" value="MFS"/>
</dbReference>
<feature type="transmembrane region" description="Helical" evidence="6">
    <location>
        <begin position="74"/>
        <end position="92"/>
    </location>
</feature>
<accession>A0A6A6H515</accession>
<feature type="transmembrane region" description="Helical" evidence="6">
    <location>
        <begin position="472"/>
        <end position="495"/>
    </location>
</feature>
<evidence type="ECO:0000256" key="2">
    <source>
        <dbReference type="ARBA" id="ARBA00022692"/>
    </source>
</evidence>
<dbReference type="PANTHER" id="PTHR42718">
    <property type="entry name" value="MAJOR FACILITATOR SUPERFAMILY MULTIDRUG TRANSPORTER MFSC"/>
    <property type="match status" value="1"/>
</dbReference>
<evidence type="ECO:0000259" key="7">
    <source>
        <dbReference type="PROSITE" id="PS50850"/>
    </source>
</evidence>
<keyword evidence="3 6" id="KW-1133">Transmembrane helix</keyword>
<dbReference type="Pfam" id="PF07690">
    <property type="entry name" value="MFS_1"/>
    <property type="match status" value="1"/>
</dbReference>
<feature type="transmembrane region" description="Helical" evidence="6">
    <location>
        <begin position="265"/>
        <end position="283"/>
    </location>
</feature>
<feature type="domain" description="Major facilitator superfamily (MFS) profile" evidence="7">
    <location>
        <begin position="38"/>
        <end position="500"/>
    </location>
</feature>
<organism evidence="8 9">
    <name type="scientific">Viridothelium virens</name>
    <name type="common">Speckled blister lichen</name>
    <name type="synonym">Trypethelium virens</name>
    <dbReference type="NCBI Taxonomy" id="1048519"/>
    <lineage>
        <taxon>Eukaryota</taxon>
        <taxon>Fungi</taxon>
        <taxon>Dikarya</taxon>
        <taxon>Ascomycota</taxon>
        <taxon>Pezizomycotina</taxon>
        <taxon>Dothideomycetes</taxon>
        <taxon>Dothideomycetes incertae sedis</taxon>
        <taxon>Trypetheliales</taxon>
        <taxon>Trypetheliaceae</taxon>
        <taxon>Viridothelium</taxon>
    </lineage>
</organism>
<dbReference type="PROSITE" id="PS50850">
    <property type="entry name" value="MFS"/>
    <property type="match status" value="1"/>
</dbReference>
<comment type="subcellular location">
    <subcellularLocation>
        <location evidence="1">Membrane</location>
        <topology evidence="1">Multi-pass membrane protein</topology>
    </subcellularLocation>
</comment>
<reference evidence="8" key="1">
    <citation type="journal article" date="2020" name="Stud. Mycol.">
        <title>101 Dothideomycetes genomes: a test case for predicting lifestyles and emergence of pathogens.</title>
        <authorList>
            <person name="Haridas S."/>
            <person name="Albert R."/>
            <person name="Binder M."/>
            <person name="Bloem J."/>
            <person name="Labutti K."/>
            <person name="Salamov A."/>
            <person name="Andreopoulos B."/>
            <person name="Baker S."/>
            <person name="Barry K."/>
            <person name="Bills G."/>
            <person name="Bluhm B."/>
            <person name="Cannon C."/>
            <person name="Castanera R."/>
            <person name="Culley D."/>
            <person name="Daum C."/>
            <person name="Ezra D."/>
            <person name="Gonzalez J."/>
            <person name="Henrissat B."/>
            <person name="Kuo A."/>
            <person name="Liang C."/>
            <person name="Lipzen A."/>
            <person name="Lutzoni F."/>
            <person name="Magnuson J."/>
            <person name="Mondo S."/>
            <person name="Nolan M."/>
            <person name="Ohm R."/>
            <person name="Pangilinan J."/>
            <person name="Park H.-J."/>
            <person name="Ramirez L."/>
            <person name="Alfaro M."/>
            <person name="Sun H."/>
            <person name="Tritt A."/>
            <person name="Yoshinaga Y."/>
            <person name="Zwiers L.-H."/>
            <person name="Turgeon B."/>
            <person name="Goodwin S."/>
            <person name="Spatafora J."/>
            <person name="Crous P."/>
            <person name="Grigoriev I."/>
        </authorList>
    </citation>
    <scope>NUCLEOTIDE SEQUENCE</scope>
    <source>
        <strain evidence="8">Tuck. ex Michener</strain>
    </source>
</reference>
<dbReference type="OrthoDB" id="2985014at2759"/>
<evidence type="ECO:0000256" key="1">
    <source>
        <dbReference type="ARBA" id="ARBA00004141"/>
    </source>
</evidence>
<evidence type="ECO:0000313" key="9">
    <source>
        <dbReference type="Proteomes" id="UP000800092"/>
    </source>
</evidence>
<gene>
    <name evidence="8" type="ORF">EV356DRAFT_524632</name>
</gene>
<proteinExistence type="predicted"/>
<evidence type="ECO:0000256" key="4">
    <source>
        <dbReference type="ARBA" id="ARBA00023136"/>
    </source>
</evidence>
<name>A0A6A6H515_VIRVR</name>
<dbReference type="PANTHER" id="PTHR42718:SF23">
    <property type="entry name" value="MAJOR FACILITATOR SUPERFAMILY (MFS) PROFILE DOMAIN-CONTAINING PROTEIN"/>
    <property type="match status" value="1"/>
</dbReference>
<keyword evidence="2 6" id="KW-0812">Transmembrane</keyword>
<evidence type="ECO:0000256" key="3">
    <source>
        <dbReference type="ARBA" id="ARBA00022989"/>
    </source>
</evidence>
<keyword evidence="4 6" id="KW-0472">Membrane</keyword>
<dbReference type="AlphaFoldDB" id="A0A6A6H515"/>
<feature type="transmembrane region" description="Helical" evidence="6">
    <location>
        <begin position="36"/>
        <end position="54"/>
    </location>
</feature>
<feature type="compositionally biased region" description="Basic and acidic residues" evidence="5">
    <location>
        <begin position="1"/>
        <end position="18"/>
    </location>
</feature>
<dbReference type="EMBL" id="ML991809">
    <property type="protein sequence ID" value="KAF2233092.1"/>
    <property type="molecule type" value="Genomic_DNA"/>
</dbReference>
<feature type="transmembrane region" description="Helical" evidence="6">
    <location>
        <begin position="104"/>
        <end position="122"/>
    </location>
</feature>
<feature type="transmembrane region" description="Helical" evidence="6">
    <location>
        <begin position="367"/>
        <end position="385"/>
    </location>
</feature>
<evidence type="ECO:0000256" key="5">
    <source>
        <dbReference type="SAM" id="MobiDB-lite"/>
    </source>
</evidence>
<dbReference type="SUPFAM" id="SSF103473">
    <property type="entry name" value="MFS general substrate transporter"/>
    <property type="match status" value="1"/>
</dbReference>
<feature type="region of interest" description="Disordered" evidence="5">
    <location>
        <begin position="1"/>
        <end position="26"/>
    </location>
</feature>